<protein>
    <recommendedName>
        <fullName evidence="3">DUF507 domain-containing protein</fullName>
    </recommendedName>
</protein>
<proteinExistence type="predicted"/>
<dbReference type="Pfam" id="PF04368">
    <property type="entry name" value="DUF507"/>
    <property type="match status" value="1"/>
</dbReference>
<dbReference type="EMBL" id="CP009788">
    <property type="protein sequence ID" value="AJE01987.1"/>
    <property type="molecule type" value="Genomic_DNA"/>
</dbReference>
<name>A0A0B5B612_9BACT</name>
<organism evidence="1 2">
    <name type="scientific">Geobacter pickeringii</name>
    <dbReference type="NCBI Taxonomy" id="345632"/>
    <lineage>
        <taxon>Bacteria</taxon>
        <taxon>Pseudomonadati</taxon>
        <taxon>Thermodesulfobacteriota</taxon>
        <taxon>Desulfuromonadia</taxon>
        <taxon>Geobacterales</taxon>
        <taxon>Geobacteraceae</taxon>
        <taxon>Geobacter</taxon>
    </lineage>
</organism>
<dbReference type="RefSeq" id="WP_039739376.1">
    <property type="nucleotide sequence ID" value="NZ_CP009788.1"/>
</dbReference>
<dbReference type="AlphaFoldDB" id="A0A0B5B612"/>
<dbReference type="OrthoDB" id="5398589at2"/>
<evidence type="ECO:0000313" key="1">
    <source>
        <dbReference type="EMBL" id="AJE01987.1"/>
    </source>
</evidence>
<dbReference type="KEGG" id="gpi:GPICK_00115"/>
<reference evidence="1 2" key="1">
    <citation type="journal article" date="2015" name="Genome Announc.">
        <title>Complete Genome of Geobacter pickeringii G13T, a Metal-Reducing Isolate from Sedimentary Kaolin Deposits.</title>
        <authorList>
            <person name="Badalamenti J.P."/>
            <person name="Bond D.R."/>
        </authorList>
    </citation>
    <scope>NUCLEOTIDE SEQUENCE [LARGE SCALE GENOMIC DNA]</scope>
    <source>
        <strain evidence="1 2">G13</strain>
    </source>
</reference>
<keyword evidence="2" id="KW-1185">Reference proteome</keyword>
<evidence type="ECO:0000313" key="2">
    <source>
        <dbReference type="Proteomes" id="UP000057609"/>
    </source>
</evidence>
<dbReference type="Proteomes" id="UP000057609">
    <property type="component" value="Chromosome"/>
</dbReference>
<sequence length="94" mass="10498">MRLKDEQISKLAERVLEALTASGLITLKTERGKILDGIRKAVADDVKGEEDLEREAERLLEQTLRSMGGGAGIDRHKMLKMIKDRLAKEKGIVL</sequence>
<dbReference type="InterPro" id="IPR007463">
    <property type="entry name" value="DUF507"/>
</dbReference>
<gene>
    <name evidence="1" type="ORF">GPICK_00115</name>
</gene>
<dbReference type="STRING" id="345632.GPICK_00115"/>
<dbReference type="HOGENOM" id="CLU_163266_1_0_7"/>
<accession>A0A0B5B612</accession>
<evidence type="ECO:0008006" key="3">
    <source>
        <dbReference type="Google" id="ProtNLM"/>
    </source>
</evidence>